<proteinExistence type="predicted"/>
<dbReference type="EMBL" id="JAFLVX010000004">
    <property type="protein sequence ID" value="MBO0475702.1"/>
    <property type="molecule type" value="Genomic_DNA"/>
</dbReference>
<comment type="caution">
    <text evidence="2">The sequence shown here is derived from an EMBL/GenBank/DDBJ whole genome shotgun (WGS) entry which is preliminary data.</text>
</comment>
<keyword evidence="1" id="KW-0812">Transmembrane</keyword>
<gene>
    <name evidence="2" type="ORF">DOK76_01385</name>
</gene>
<evidence type="ECO:0000256" key="1">
    <source>
        <dbReference type="SAM" id="Phobius"/>
    </source>
</evidence>
<feature type="transmembrane region" description="Helical" evidence="1">
    <location>
        <begin position="72"/>
        <end position="93"/>
    </location>
</feature>
<dbReference type="Proteomes" id="UP000664857">
    <property type="component" value="Unassembled WGS sequence"/>
</dbReference>
<reference evidence="2 3" key="1">
    <citation type="submission" date="2021-03" db="EMBL/GenBank/DDBJ databases">
        <title>Enterococcal diversity collection.</title>
        <authorList>
            <person name="Gilmore M.S."/>
            <person name="Schwartzman J."/>
            <person name="Van Tyne D."/>
            <person name="Martin M."/>
            <person name="Earl A.M."/>
            <person name="Manson A.L."/>
            <person name="Straub T."/>
            <person name="Salamzade R."/>
            <person name="Saavedra J."/>
            <person name="Lebreton F."/>
            <person name="Prichula J."/>
            <person name="Schaufler K."/>
            <person name="Gaca A."/>
            <person name="Sgardioli B."/>
            <person name="Wagenaar J."/>
            <person name="Strong T."/>
        </authorList>
    </citation>
    <scope>NUCLEOTIDE SEQUENCE [LARGE SCALE GENOMIC DNA]</scope>
    <source>
        <strain evidence="2 3">DIV0080</strain>
    </source>
</reference>
<keyword evidence="3" id="KW-1185">Reference proteome</keyword>
<organism evidence="2 3">
    <name type="scientific">Candidatus Vagococcus giribetii</name>
    <dbReference type="NCBI Taxonomy" id="2230876"/>
    <lineage>
        <taxon>Bacteria</taxon>
        <taxon>Bacillati</taxon>
        <taxon>Bacillota</taxon>
        <taxon>Bacilli</taxon>
        <taxon>Lactobacillales</taxon>
        <taxon>Enterococcaceae</taxon>
        <taxon>Vagococcus</taxon>
    </lineage>
</organism>
<evidence type="ECO:0000313" key="3">
    <source>
        <dbReference type="Proteomes" id="UP000664857"/>
    </source>
</evidence>
<feature type="transmembrane region" description="Helical" evidence="1">
    <location>
        <begin position="99"/>
        <end position="116"/>
    </location>
</feature>
<dbReference type="RefSeq" id="WP_206964426.1">
    <property type="nucleotide sequence ID" value="NZ_JAFLVX010000004.1"/>
</dbReference>
<evidence type="ECO:0000313" key="2">
    <source>
        <dbReference type="EMBL" id="MBO0475702.1"/>
    </source>
</evidence>
<keyword evidence="1" id="KW-1133">Transmembrane helix</keyword>
<feature type="transmembrane region" description="Helical" evidence="1">
    <location>
        <begin position="12"/>
        <end position="30"/>
    </location>
</feature>
<feature type="transmembrane region" description="Helical" evidence="1">
    <location>
        <begin position="42"/>
        <end position="60"/>
    </location>
</feature>
<protein>
    <submittedName>
        <fullName evidence="2">Uncharacterized protein</fullName>
    </submittedName>
</protein>
<keyword evidence="1" id="KW-0472">Membrane</keyword>
<sequence length="122" mass="13560">MRHRHEALQGRYIFLIVVLITNLVILSTNIKSLPWYSTSNLSATGLLMTTPILALFVLLFSQKDLSLSINQVKLAIPAIALLINGLNLLLSASEIKTDLSLLISILLIINAFSLLYPRRLGY</sequence>
<name>A0ABS3HPN2_9ENTE</name>
<accession>A0ABS3HPN2</accession>